<dbReference type="OMA" id="TCPRQCA"/>
<proteinExistence type="predicted"/>
<sequence length="406" mass="45219">MARGRMYTVVLSLLSLSIIMPSKVTLDVGAELQANIPESEGYALSGADVPPAVETRSIGEVAPHRWSEVQRSLAEWRADPTTQYLLLNGGDRGKRPTRALCYSKGRCFLKYLTCPARCPHRTSNGAHGSACFIDCTPSKCETTCQSRKPKCHGYGAVCYDPRFVGGDGVMFYFHGKANENFCLVSDTELHVNAHFIGTRPADRKRDYTWVNALGIMYGHHKLSISAKRLGAWNENEDRLSLFYDGEPIDLPVGESSTWQSFDGRVLIERTDLVNRASIVVAGLMSVDIQIVPITQNDNQIHRYHLNLEEDCFAHLETQFKFSNLSSTVDGVLGQTYRSDFENPVKIGVPMPVMGGEDKFFSSSLFANDCKANKFKIPTETLKLQNIRDISFECSSVHKDGGIICKR</sequence>
<dbReference type="EMBL" id="CM035431">
    <property type="protein sequence ID" value="KAH7296639.1"/>
    <property type="molecule type" value="Genomic_DNA"/>
</dbReference>
<comment type="caution">
    <text evidence="2">The sequence shown here is derived from an EMBL/GenBank/DDBJ whole genome shotgun (WGS) entry which is preliminary data.</text>
</comment>
<gene>
    <name evidence="2" type="ORF">KP509_26G032000</name>
</gene>
<accession>A0A8T2RJQ0</accession>
<evidence type="ECO:0000313" key="2">
    <source>
        <dbReference type="EMBL" id="KAH7296639.1"/>
    </source>
</evidence>
<keyword evidence="3" id="KW-1185">Reference proteome</keyword>
<dbReference type="Proteomes" id="UP000825935">
    <property type="component" value="Chromosome 26"/>
</dbReference>
<evidence type="ECO:0000256" key="1">
    <source>
        <dbReference type="SAM" id="SignalP"/>
    </source>
</evidence>
<protein>
    <submittedName>
        <fullName evidence="2">Uncharacterized protein</fullName>
    </submittedName>
</protein>
<reference evidence="2" key="1">
    <citation type="submission" date="2021-08" db="EMBL/GenBank/DDBJ databases">
        <title>WGS assembly of Ceratopteris richardii.</title>
        <authorList>
            <person name="Marchant D.B."/>
            <person name="Chen G."/>
            <person name="Jenkins J."/>
            <person name="Shu S."/>
            <person name="Leebens-Mack J."/>
            <person name="Grimwood J."/>
            <person name="Schmutz J."/>
            <person name="Soltis P."/>
            <person name="Soltis D."/>
            <person name="Chen Z.-H."/>
        </authorList>
    </citation>
    <scope>NUCLEOTIDE SEQUENCE</scope>
    <source>
        <strain evidence="2">Whitten #5841</strain>
        <tissue evidence="2">Leaf</tissue>
    </source>
</reference>
<name>A0A8T2RJQ0_CERRI</name>
<dbReference type="AlphaFoldDB" id="A0A8T2RJQ0"/>
<dbReference type="InterPro" id="IPR009646">
    <property type="entry name" value="Root_cap"/>
</dbReference>
<dbReference type="OrthoDB" id="2012063at2759"/>
<keyword evidence="1" id="KW-0732">Signal</keyword>
<organism evidence="2 3">
    <name type="scientific">Ceratopteris richardii</name>
    <name type="common">Triangle waterfern</name>
    <dbReference type="NCBI Taxonomy" id="49495"/>
    <lineage>
        <taxon>Eukaryota</taxon>
        <taxon>Viridiplantae</taxon>
        <taxon>Streptophyta</taxon>
        <taxon>Embryophyta</taxon>
        <taxon>Tracheophyta</taxon>
        <taxon>Polypodiopsida</taxon>
        <taxon>Polypodiidae</taxon>
        <taxon>Polypodiales</taxon>
        <taxon>Pteridineae</taxon>
        <taxon>Pteridaceae</taxon>
        <taxon>Parkerioideae</taxon>
        <taxon>Ceratopteris</taxon>
    </lineage>
</organism>
<feature type="chain" id="PRO_5035723643" evidence="1">
    <location>
        <begin position="27"/>
        <end position="406"/>
    </location>
</feature>
<dbReference type="Pfam" id="PF06830">
    <property type="entry name" value="Root_cap"/>
    <property type="match status" value="1"/>
</dbReference>
<feature type="signal peptide" evidence="1">
    <location>
        <begin position="1"/>
        <end position="26"/>
    </location>
</feature>
<dbReference type="PANTHER" id="PTHR31656">
    <property type="entry name" value="ROOT CAP DOMAIN-CONTAINING PROTEIN"/>
    <property type="match status" value="1"/>
</dbReference>
<evidence type="ECO:0000313" key="3">
    <source>
        <dbReference type="Proteomes" id="UP000825935"/>
    </source>
</evidence>